<feature type="transmembrane region" description="Helical" evidence="1">
    <location>
        <begin position="357"/>
        <end position="377"/>
    </location>
</feature>
<evidence type="ECO:0000256" key="1">
    <source>
        <dbReference type="SAM" id="Phobius"/>
    </source>
</evidence>
<evidence type="ECO:0000313" key="3">
    <source>
        <dbReference type="EMBL" id="MEL5988651.1"/>
    </source>
</evidence>
<accession>A0ABU9LLT2</accession>
<proteinExistence type="predicted"/>
<keyword evidence="1" id="KW-1133">Transmembrane helix</keyword>
<sequence length="390" mass="45783">MKQIQFALEDLWKRKWLSLLLWLQCILLLFIANFVIENIKDLSNMKQEVNRLTKSEPIYYFYDLTTEKQLDQTLNQPKHLDDYKAIYKKIYEKKDSRAFSLYTTTYPFDLQYFEPNLRDVIVEGHQVYIDVLPFANASFYDFAQLKLSQGRYFHQDEIQTTKQPIPVVIGSGLAASLQVDSEFTSDEEHYRVIGILEENMSYINLAASKDFISLDYAILLPTPVLEDNTDYYALLSGTMIPTSNEQGIRDTMAFIQNQGHVSFVYRDLSKQMPYVMEDKKKWIQMQLMLTILISIFTLISITVSYLQFIRKYTFELGVHILTGATKNQIIFRLCSQLIILFALANSVVFMILHRFQISIMMTVISCMILWIVPIIRIRKMKIDQMLRRKS</sequence>
<keyword evidence="4" id="KW-1185">Reference proteome</keyword>
<dbReference type="InterPro" id="IPR025857">
    <property type="entry name" value="MacB_PCD"/>
</dbReference>
<organism evidence="3 4">
    <name type="scientific">Kurthia gibsonii</name>
    <dbReference type="NCBI Taxonomy" id="33946"/>
    <lineage>
        <taxon>Bacteria</taxon>
        <taxon>Bacillati</taxon>
        <taxon>Bacillota</taxon>
        <taxon>Bacilli</taxon>
        <taxon>Bacillales</taxon>
        <taxon>Caryophanaceae</taxon>
        <taxon>Kurthia</taxon>
    </lineage>
</organism>
<comment type="caution">
    <text evidence="3">The sequence shown here is derived from an EMBL/GenBank/DDBJ whole genome shotgun (WGS) entry which is preliminary data.</text>
</comment>
<reference evidence="3 4" key="1">
    <citation type="submission" date="2024-04" db="EMBL/GenBank/DDBJ databases">
        <authorList>
            <person name="Wu Y.S."/>
            <person name="Zhang L."/>
        </authorList>
    </citation>
    <scope>NUCLEOTIDE SEQUENCE [LARGE SCALE GENOMIC DNA]</scope>
    <source>
        <strain evidence="3 4">KG-01</strain>
    </source>
</reference>
<name>A0ABU9LLT2_9BACL</name>
<protein>
    <submittedName>
        <fullName evidence="3">ABC transporter permease</fullName>
    </submittedName>
</protein>
<evidence type="ECO:0000313" key="4">
    <source>
        <dbReference type="Proteomes" id="UP001398420"/>
    </source>
</evidence>
<evidence type="ECO:0000259" key="2">
    <source>
        <dbReference type="Pfam" id="PF12704"/>
    </source>
</evidence>
<keyword evidence="1" id="KW-0812">Transmembrane</keyword>
<feature type="transmembrane region" description="Helical" evidence="1">
    <location>
        <begin position="329"/>
        <end position="351"/>
    </location>
</feature>
<dbReference type="Pfam" id="PF12704">
    <property type="entry name" value="MacB_PCD"/>
    <property type="match status" value="1"/>
</dbReference>
<feature type="domain" description="MacB-like periplasmic core" evidence="2">
    <location>
        <begin position="132"/>
        <end position="227"/>
    </location>
</feature>
<dbReference type="RefSeq" id="WP_342302984.1">
    <property type="nucleotide sequence ID" value="NZ_JBCEWA010000006.1"/>
</dbReference>
<feature type="transmembrane region" description="Helical" evidence="1">
    <location>
        <begin position="287"/>
        <end position="308"/>
    </location>
</feature>
<feature type="transmembrane region" description="Helical" evidence="1">
    <location>
        <begin position="16"/>
        <end position="36"/>
    </location>
</feature>
<dbReference type="EMBL" id="JBCEWA010000006">
    <property type="protein sequence ID" value="MEL5988651.1"/>
    <property type="molecule type" value="Genomic_DNA"/>
</dbReference>
<gene>
    <name evidence="3" type="ORF">AAF454_09565</name>
</gene>
<keyword evidence="1" id="KW-0472">Membrane</keyword>
<dbReference type="Proteomes" id="UP001398420">
    <property type="component" value="Unassembled WGS sequence"/>
</dbReference>